<dbReference type="AlphaFoldDB" id="A0A0A1MMC2"/>
<keyword evidence="2" id="KW-0963">Cytoplasm</keyword>
<evidence type="ECO:0000256" key="6">
    <source>
        <dbReference type="PROSITE-ProRule" id="PRU00339"/>
    </source>
</evidence>
<dbReference type="SMART" id="SM00028">
    <property type="entry name" value="TPR"/>
    <property type="match status" value="7"/>
</dbReference>
<dbReference type="PANTHER" id="PTHR46630">
    <property type="entry name" value="TETRATRICOPEPTIDE REPEAT PROTEIN 29"/>
    <property type="match status" value="1"/>
</dbReference>
<gene>
    <name evidence="7" type="ORF">BN997_00787</name>
</gene>
<dbReference type="RefSeq" id="WP_042529804.1">
    <property type="nucleotide sequence ID" value="NZ_CDGG01000001.1"/>
</dbReference>
<evidence type="ECO:0000256" key="3">
    <source>
        <dbReference type="ARBA" id="ARBA00022737"/>
    </source>
</evidence>
<dbReference type="Gene3D" id="1.25.40.10">
    <property type="entry name" value="Tetratricopeptide repeat domain"/>
    <property type="match status" value="3"/>
</dbReference>
<protein>
    <submittedName>
        <fullName evidence="7">Tetratricopeptide repeat</fullName>
    </submittedName>
</protein>
<keyword evidence="8" id="KW-1185">Reference proteome</keyword>
<proteinExistence type="inferred from homology"/>
<dbReference type="InterPro" id="IPR051476">
    <property type="entry name" value="Bac_ResReg_Asp_Phosphatase"/>
</dbReference>
<evidence type="ECO:0000256" key="2">
    <source>
        <dbReference type="ARBA" id="ARBA00022490"/>
    </source>
</evidence>
<dbReference type="SUPFAM" id="SSF48452">
    <property type="entry name" value="TPR-like"/>
    <property type="match status" value="2"/>
</dbReference>
<dbReference type="STRING" id="545501.BN997_00787"/>
<organism evidence="7 8">
    <name type="scientific">Oceanobacillus oncorhynchi</name>
    <dbReference type="NCBI Taxonomy" id="545501"/>
    <lineage>
        <taxon>Bacteria</taxon>
        <taxon>Bacillati</taxon>
        <taxon>Bacillota</taxon>
        <taxon>Bacilli</taxon>
        <taxon>Bacillales</taxon>
        <taxon>Bacillaceae</taxon>
        <taxon>Oceanobacillus</taxon>
    </lineage>
</organism>
<reference evidence="7 8" key="1">
    <citation type="submission" date="2014-11" db="EMBL/GenBank/DDBJ databases">
        <authorList>
            <person name="Urmite Genomes Urmite Genomes"/>
        </authorList>
    </citation>
    <scope>NUCLEOTIDE SEQUENCE [LARGE SCALE GENOMIC DNA]</scope>
    <source>
        <strain evidence="7 8">Oc5</strain>
    </source>
</reference>
<dbReference type="OrthoDB" id="2712081at2"/>
<dbReference type="EMBL" id="CDGG01000001">
    <property type="protein sequence ID" value="CEI80974.1"/>
    <property type="molecule type" value="Genomic_DNA"/>
</dbReference>
<dbReference type="Pfam" id="PF13424">
    <property type="entry name" value="TPR_12"/>
    <property type="match status" value="1"/>
</dbReference>
<evidence type="ECO:0000256" key="5">
    <source>
        <dbReference type="ARBA" id="ARBA00038253"/>
    </source>
</evidence>
<name>A0A0A1MMC2_9BACI</name>
<dbReference type="Proteomes" id="UP000040453">
    <property type="component" value="Unassembled WGS sequence"/>
</dbReference>
<dbReference type="InterPro" id="IPR011990">
    <property type="entry name" value="TPR-like_helical_dom_sf"/>
</dbReference>
<keyword evidence="3" id="KW-0677">Repeat</keyword>
<evidence type="ECO:0000256" key="1">
    <source>
        <dbReference type="ARBA" id="ARBA00004496"/>
    </source>
</evidence>
<keyword evidence="4 6" id="KW-0802">TPR repeat</keyword>
<dbReference type="PANTHER" id="PTHR46630:SF1">
    <property type="entry name" value="TETRATRICOPEPTIDE REPEAT PROTEIN 29"/>
    <property type="match status" value="1"/>
</dbReference>
<accession>A0A0A1MMC2</accession>
<comment type="similarity">
    <text evidence="5">Belongs to the Rap family.</text>
</comment>
<evidence type="ECO:0000313" key="8">
    <source>
        <dbReference type="Proteomes" id="UP000040453"/>
    </source>
</evidence>
<dbReference type="InterPro" id="IPR019734">
    <property type="entry name" value="TPR_rpt"/>
</dbReference>
<evidence type="ECO:0000313" key="7">
    <source>
        <dbReference type="EMBL" id="CEI80974.1"/>
    </source>
</evidence>
<dbReference type="PROSITE" id="PS50005">
    <property type="entry name" value="TPR"/>
    <property type="match status" value="1"/>
</dbReference>
<comment type="subcellular location">
    <subcellularLocation>
        <location evidence="1">Cytoplasm</location>
    </subcellularLocation>
</comment>
<evidence type="ECO:0000256" key="4">
    <source>
        <dbReference type="ARBA" id="ARBA00022803"/>
    </source>
</evidence>
<dbReference type="GO" id="GO:0005737">
    <property type="term" value="C:cytoplasm"/>
    <property type="evidence" value="ECO:0007669"/>
    <property type="project" value="UniProtKB-SubCell"/>
</dbReference>
<feature type="repeat" description="TPR" evidence="6">
    <location>
        <begin position="378"/>
        <end position="411"/>
    </location>
</feature>
<sequence>MTTNVEFPLSVYQELKEDIINGKLDEVKESVKVLESRLGGKEFSVTEEFFVRSVLGKYYRKVKNYDKSGEYSRSAIRLSKNIGKDYLEEVIDTYLDYAHLEIEYGQESNGRIELAKLLALLDTNHYQDAYTYGVIYSSLAKVSLHEENIESGMKQYEKALHYYSEALPETHPVLISAKYTLSDVLVQIENYAEALELHQQIWNTHKKEKDQLSEARELLKIGEINFYIDLKEARKVITKSIKTLASLPEEFPLDIAKAVLMLAEIDENMGNFPRAINYYKQALGQLIKIYEKNHFMIVYIYSKIGTISIRTFKISQAKEYLEEGLMLSHPFPKIRMQFLYALGKIYSDEKSYDKAEAVFASFLENLEKEDRKNSMAYGNTLQALGFNYIDQNQIEKAFELYEEALATYDNISNCKEEKGLTLIRLGYCYENRKEPNRKKAEQCYEKGFKQIEKTPNKELLEEALAGIIDFYSRNDQPEKRKIYEEKFVQLTNKNQ</sequence>